<dbReference type="NCBIfam" id="TIGR01979">
    <property type="entry name" value="sufS"/>
    <property type="match status" value="1"/>
</dbReference>
<comment type="function">
    <text evidence="8">Catalyzes the removal of elemental sulfur and selenium atoms from L-cysteine, L-cystine, L-selenocysteine, and L-selenocystine to produce L-alanine.</text>
</comment>
<comment type="similarity">
    <text evidence="2 8">Belongs to the class-V pyridoxal-phosphate-dependent aminotransferase family. Csd subfamily.</text>
</comment>
<evidence type="ECO:0000313" key="13">
    <source>
        <dbReference type="Proteomes" id="UP000290037"/>
    </source>
</evidence>
<dbReference type="PANTHER" id="PTHR43586:SF8">
    <property type="entry name" value="CYSTEINE DESULFURASE 1, CHLOROPLASTIC"/>
    <property type="match status" value="1"/>
</dbReference>
<dbReference type="Proteomes" id="UP000184240">
    <property type="component" value="Unassembled WGS sequence"/>
</dbReference>
<comment type="catalytic activity">
    <reaction evidence="6 8">
        <text>(sulfur carrier)-H + L-cysteine = (sulfur carrier)-SH + L-alanine</text>
        <dbReference type="Rhea" id="RHEA:43892"/>
        <dbReference type="Rhea" id="RHEA-COMP:14737"/>
        <dbReference type="Rhea" id="RHEA-COMP:14739"/>
        <dbReference type="ChEBI" id="CHEBI:29917"/>
        <dbReference type="ChEBI" id="CHEBI:35235"/>
        <dbReference type="ChEBI" id="CHEBI:57972"/>
        <dbReference type="ChEBI" id="CHEBI:64428"/>
        <dbReference type="EC" id="2.8.1.7"/>
    </reaction>
</comment>
<dbReference type="EC" id="2.8.1.7" evidence="3 8"/>
<protein>
    <recommendedName>
        <fullName evidence="3 8">Cysteine desulfurase</fullName>
        <ecNumber evidence="3 8">2.8.1.7</ecNumber>
    </recommendedName>
</protein>
<comment type="cofactor">
    <cofactor evidence="1 7">
        <name>pyridoxal 5'-phosphate</name>
        <dbReference type="ChEBI" id="CHEBI:597326"/>
    </cofactor>
</comment>
<name>A0A1M5YM21_9FLAO</name>
<evidence type="ECO:0000256" key="3">
    <source>
        <dbReference type="ARBA" id="ARBA00012239"/>
    </source>
</evidence>
<dbReference type="SUPFAM" id="SSF53383">
    <property type="entry name" value="PLP-dependent transferases"/>
    <property type="match status" value="1"/>
</dbReference>
<dbReference type="STRING" id="573501.SAMN04487999_2137"/>
<evidence type="ECO:0000256" key="7">
    <source>
        <dbReference type="RuleBase" id="RU004504"/>
    </source>
</evidence>
<dbReference type="OrthoDB" id="9804366at2"/>
<dbReference type="GO" id="GO:0006534">
    <property type="term" value="P:cysteine metabolic process"/>
    <property type="evidence" value="ECO:0007669"/>
    <property type="project" value="UniProtKB-UniRule"/>
</dbReference>
<keyword evidence="13" id="KW-1185">Reference proteome</keyword>
<evidence type="ECO:0000256" key="8">
    <source>
        <dbReference type="RuleBase" id="RU004506"/>
    </source>
</evidence>
<dbReference type="EMBL" id="QOVN01000003">
    <property type="protein sequence ID" value="RXG29315.1"/>
    <property type="molecule type" value="Genomic_DNA"/>
</dbReference>
<accession>A0A1M5YM21</accession>
<dbReference type="CDD" id="cd06453">
    <property type="entry name" value="SufS_like"/>
    <property type="match status" value="1"/>
</dbReference>
<dbReference type="InterPro" id="IPR020578">
    <property type="entry name" value="Aminotrans_V_PyrdxlP_BS"/>
</dbReference>
<keyword evidence="5 8" id="KW-0663">Pyridoxal phosphate</keyword>
<dbReference type="PANTHER" id="PTHR43586">
    <property type="entry name" value="CYSTEINE DESULFURASE"/>
    <property type="match status" value="1"/>
</dbReference>
<dbReference type="InterPro" id="IPR015421">
    <property type="entry name" value="PyrdxlP-dep_Trfase_major"/>
</dbReference>
<gene>
    <name evidence="10" type="ORF">DSM01_1413</name>
    <name evidence="11" type="ORF">SAMN04487999_2137</name>
</gene>
<evidence type="ECO:0000256" key="2">
    <source>
        <dbReference type="ARBA" id="ARBA00010447"/>
    </source>
</evidence>
<dbReference type="Proteomes" id="UP000290037">
    <property type="component" value="Unassembled WGS sequence"/>
</dbReference>
<dbReference type="PROSITE" id="PS00595">
    <property type="entry name" value="AA_TRANSFER_CLASS_5"/>
    <property type="match status" value="1"/>
</dbReference>
<proteinExistence type="inferred from homology"/>
<organism evidence="11 12">
    <name type="scientific">Leeuwenhoekiella palythoae</name>
    <dbReference type="NCBI Taxonomy" id="573501"/>
    <lineage>
        <taxon>Bacteria</taxon>
        <taxon>Pseudomonadati</taxon>
        <taxon>Bacteroidota</taxon>
        <taxon>Flavobacteriia</taxon>
        <taxon>Flavobacteriales</taxon>
        <taxon>Flavobacteriaceae</taxon>
        <taxon>Leeuwenhoekiella</taxon>
    </lineage>
</organism>
<dbReference type="InterPro" id="IPR010970">
    <property type="entry name" value="Cys_dSase_SufS"/>
</dbReference>
<dbReference type="GO" id="GO:0031071">
    <property type="term" value="F:cysteine desulfurase activity"/>
    <property type="evidence" value="ECO:0007669"/>
    <property type="project" value="UniProtKB-UniRule"/>
</dbReference>
<evidence type="ECO:0000256" key="5">
    <source>
        <dbReference type="ARBA" id="ARBA00022898"/>
    </source>
</evidence>
<keyword evidence="11" id="KW-0456">Lyase</keyword>
<dbReference type="GO" id="GO:0030170">
    <property type="term" value="F:pyridoxal phosphate binding"/>
    <property type="evidence" value="ECO:0007669"/>
    <property type="project" value="UniProtKB-UniRule"/>
</dbReference>
<reference evidence="10 13" key="3">
    <citation type="submission" date="2018-07" db="EMBL/GenBank/DDBJ databases">
        <title>Leeuwenhoekiella genomics.</title>
        <authorList>
            <person name="Tahon G."/>
            <person name="Willems A."/>
        </authorList>
    </citation>
    <scope>NUCLEOTIDE SEQUENCE [LARGE SCALE GENOMIC DNA]</scope>
    <source>
        <strain evidence="10 13">LMG 24856</strain>
    </source>
</reference>
<dbReference type="Gene3D" id="3.40.640.10">
    <property type="entry name" value="Type I PLP-dependent aspartate aminotransferase-like (Major domain)"/>
    <property type="match status" value="1"/>
</dbReference>
<reference evidence="11" key="2">
    <citation type="submission" date="2016-11" db="EMBL/GenBank/DDBJ databases">
        <authorList>
            <person name="Jaros S."/>
            <person name="Januszkiewicz K."/>
            <person name="Wedrychowicz H."/>
        </authorList>
    </citation>
    <scope>NUCLEOTIDE SEQUENCE [LARGE SCALE GENOMIC DNA]</scope>
    <source>
        <strain evidence="11">DSM 19859</strain>
    </source>
</reference>
<evidence type="ECO:0000313" key="10">
    <source>
        <dbReference type="EMBL" id="RXG29315.1"/>
    </source>
</evidence>
<reference evidence="12" key="1">
    <citation type="submission" date="2016-11" db="EMBL/GenBank/DDBJ databases">
        <authorList>
            <person name="Varghese N."/>
            <person name="Submissions S."/>
        </authorList>
    </citation>
    <scope>NUCLEOTIDE SEQUENCE [LARGE SCALE GENOMIC DNA]</scope>
    <source>
        <strain evidence="12">DSM 19859</strain>
    </source>
</reference>
<evidence type="ECO:0000256" key="1">
    <source>
        <dbReference type="ARBA" id="ARBA00001933"/>
    </source>
</evidence>
<evidence type="ECO:0000313" key="12">
    <source>
        <dbReference type="Proteomes" id="UP000184240"/>
    </source>
</evidence>
<dbReference type="InterPro" id="IPR015424">
    <property type="entry name" value="PyrdxlP-dep_Trfase"/>
</dbReference>
<evidence type="ECO:0000256" key="6">
    <source>
        <dbReference type="ARBA" id="ARBA00050776"/>
    </source>
</evidence>
<dbReference type="AlphaFoldDB" id="A0A1M5YM21"/>
<dbReference type="Gene3D" id="3.90.1150.10">
    <property type="entry name" value="Aspartate Aminotransferase, domain 1"/>
    <property type="match status" value="1"/>
</dbReference>
<dbReference type="GO" id="GO:0016829">
    <property type="term" value="F:lyase activity"/>
    <property type="evidence" value="ECO:0007669"/>
    <property type="project" value="UniProtKB-KW"/>
</dbReference>
<dbReference type="InterPro" id="IPR000192">
    <property type="entry name" value="Aminotrans_V_dom"/>
</dbReference>
<evidence type="ECO:0000313" key="11">
    <source>
        <dbReference type="EMBL" id="SHI13125.1"/>
    </source>
</evidence>
<dbReference type="Pfam" id="PF00266">
    <property type="entry name" value="Aminotran_5"/>
    <property type="match status" value="1"/>
</dbReference>
<dbReference type="InterPro" id="IPR015422">
    <property type="entry name" value="PyrdxlP-dep_Trfase_small"/>
</dbReference>
<sequence>MATASTTSTLDVLRIRKDFPILNRKVNGQPLVYFDNAATSQTPQQVIDVIVDYYSNYNANIHRGVHALSQEATDAYEQARIKLQKHFNIPNAYQTLFTSGTTHGINIVASGFAEILKAGDEIIVSALEHHSNIVPWQMLCEKTGATLKVIPMTTSGELDMEGFDAILSEKTKLVFVNHVSNALGTVNPIEEIITKTHQVGGAVLVDGAQASPHIKANVQALDVDFYVVSGHKMCGPTGIGMLYGKEKWLEKLPPYQGGGEMIDQVTFEKTTYAGLPHKFEAGTPNICGGIAFGAAIDYMNAIGFEHIAAYEHELLTYATQKLQEIEGLRIYGESKHKTAVISFNIGDIHPYDIGTILDKLGVAVRTGHHCAQPIMDFYKIPGTVRASFSFYNTKEEIDIFVNAVRKAKSMLG</sequence>
<feature type="domain" description="Aminotransferase class V" evidence="9">
    <location>
        <begin position="32"/>
        <end position="400"/>
    </location>
</feature>
<evidence type="ECO:0000259" key="9">
    <source>
        <dbReference type="Pfam" id="PF00266"/>
    </source>
</evidence>
<keyword evidence="4 8" id="KW-0808">Transferase</keyword>
<dbReference type="RefSeq" id="WP_072982937.1">
    <property type="nucleotide sequence ID" value="NZ_FQXT01000004.1"/>
</dbReference>
<evidence type="ECO:0000256" key="4">
    <source>
        <dbReference type="ARBA" id="ARBA00022679"/>
    </source>
</evidence>
<dbReference type="EMBL" id="FQXT01000004">
    <property type="protein sequence ID" value="SHI13125.1"/>
    <property type="molecule type" value="Genomic_DNA"/>
</dbReference>